<dbReference type="InterPro" id="IPR000477">
    <property type="entry name" value="RT_dom"/>
</dbReference>
<keyword evidence="3" id="KW-1185">Reference proteome</keyword>
<reference evidence="3" key="1">
    <citation type="submission" date="2017-03" db="EMBL/GenBank/DDBJ databases">
        <title>Phytopthora megakarya and P. palmivora, two closely related causual agents of cacao black pod achieved similar genome size and gene model numbers by different mechanisms.</title>
        <authorList>
            <person name="Ali S."/>
            <person name="Shao J."/>
            <person name="Larry D.J."/>
            <person name="Kronmiller B."/>
            <person name="Shen D."/>
            <person name="Strem M.D."/>
            <person name="Melnick R.L."/>
            <person name="Guiltinan M.J."/>
            <person name="Tyler B.M."/>
            <person name="Meinhardt L.W."/>
            <person name="Bailey B.A."/>
        </authorList>
    </citation>
    <scope>NUCLEOTIDE SEQUENCE [LARGE SCALE GENOMIC DNA]</scope>
    <source>
        <strain evidence="3">zdho120</strain>
    </source>
</reference>
<gene>
    <name evidence="2" type="ORF">PHMEG_0009763</name>
</gene>
<feature type="domain" description="Reverse transcriptase" evidence="1">
    <location>
        <begin position="1"/>
        <end position="69"/>
    </location>
</feature>
<name>A0A225WG03_9STRA</name>
<dbReference type="EMBL" id="NBNE01000932">
    <property type="protein sequence ID" value="OWZ16452.1"/>
    <property type="molecule type" value="Genomic_DNA"/>
</dbReference>
<proteinExistence type="predicted"/>
<dbReference type="InterPro" id="IPR043502">
    <property type="entry name" value="DNA/RNA_pol_sf"/>
</dbReference>
<protein>
    <submittedName>
        <fullName evidence="2">Retrovirus-related Pol Polyprotein from transposon 311</fullName>
    </submittedName>
</protein>
<evidence type="ECO:0000259" key="1">
    <source>
        <dbReference type="PROSITE" id="PS50878"/>
    </source>
</evidence>
<dbReference type="Proteomes" id="UP000198211">
    <property type="component" value="Unassembled WGS sequence"/>
</dbReference>
<dbReference type="InterPro" id="IPR051320">
    <property type="entry name" value="Viral_Replic_Matur_Polypro"/>
</dbReference>
<sequence>MPKGFWQLPLHPNSQEIMSFITTDTVSTPDRVPQGASDSATHFQSSEMQNCFTAILYVHLLVWIDDILV</sequence>
<dbReference type="PANTHER" id="PTHR33064">
    <property type="entry name" value="POL PROTEIN"/>
    <property type="match status" value="1"/>
</dbReference>
<dbReference type="SUPFAM" id="SSF56672">
    <property type="entry name" value="DNA/RNA polymerases"/>
    <property type="match status" value="1"/>
</dbReference>
<dbReference type="OrthoDB" id="165683at2759"/>
<dbReference type="PROSITE" id="PS50878">
    <property type="entry name" value="RT_POL"/>
    <property type="match status" value="1"/>
</dbReference>
<dbReference type="AlphaFoldDB" id="A0A225WG03"/>
<evidence type="ECO:0000313" key="2">
    <source>
        <dbReference type="EMBL" id="OWZ16452.1"/>
    </source>
</evidence>
<evidence type="ECO:0000313" key="3">
    <source>
        <dbReference type="Proteomes" id="UP000198211"/>
    </source>
</evidence>
<dbReference type="Gene3D" id="3.10.10.10">
    <property type="entry name" value="HIV Type 1 Reverse Transcriptase, subunit A, domain 1"/>
    <property type="match status" value="1"/>
</dbReference>
<accession>A0A225WG03</accession>
<dbReference type="PANTHER" id="PTHR33064:SF37">
    <property type="entry name" value="RIBONUCLEASE H"/>
    <property type="match status" value="1"/>
</dbReference>
<comment type="caution">
    <text evidence="2">The sequence shown here is derived from an EMBL/GenBank/DDBJ whole genome shotgun (WGS) entry which is preliminary data.</text>
</comment>
<dbReference type="Gene3D" id="3.30.70.270">
    <property type="match status" value="1"/>
</dbReference>
<organism evidence="2 3">
    <name type="scientific">Phytophthora megakarya</name>
    <dbReference type="NCBI Taxonomy" id="4795"/>
    <lineage>
        <taxon>Eukaryota</taxon>
        <taxon>Sar</taxon>
        <taxon>Stramenopiles</taxon>
        <taxon>Oomycota</taxon>
        <taxon>Peronosporomycetes</taxon>
        <taxon>Peronosporales</taxon>
        <taxon>Peronosporaceae</taxon>
        <taxon>Phytophthora</taxon>
    </lineage>
</organism>
<dbReference type="InterPro" id="IPR043128">
    <property type="entry name" value="Rev_trsase/Diguanyl_cyclase"/>
</dbReference>